<keyword evidence="3" id="KW-1185">Reference proteome</keyword>
<comment type="caution">
    <text evidence="2">The sequence shown here is derived from an EMBL/GenBank/DDBJ whole genome shotgun (WGS) entry which is preliminary data.</text>
</comment>
<evidence type="ECO:0000256" key="1">
    <source>
        <dbReference type="SAM" id="SignalP"/>
    </source>
</evidence>
<feature type="signal peptide" evidence="1">
    <location>
        <begin position="1"/>
        <end position="24"/>
    </location>
</feature>
<accession>A0ABX0U8X0</accession>
<name>A0ABX0U8X0_9FLAO</name>
<keyword evidence="1" id="KW-0732">Signal</keyword>
<evidence type="ECO:0000313" key="3">
    <source>
        <dbReference type="Proteomes" id="UP000745859"/>
    </source>
</evidence>
<dbReference type="EMBL" id="JAASQL010000001">
    <property type="protein sequence ID" value="NIJ45267.1"/>
    <property type="molecule type" value="Genomic_DNA"/>
</dbReference>
<dbReference type="Proteomes" id="UP000745859">
    <property type="component" value="Unassembled WGS sequence"/>
</dbReference>
<dbReference type="Pfam" id="PF13715">
    <property type="entry name" value="CarbopepD_reg_2"/>
    <property type="match status" value="1"/>
</dbReference>
<dbReference type="RefSeq" id="WP_167186782.1">
    <property type="nucleotide sequence ID" value="NZ_JAASQL010000001.1"/>
</dbReference>
<organism evidence="2 3">
    <name type="scientific">Wenyingzhuangia heitensis</name>
    <dbReference type="NCBI Taxonomy" id="1487859"/>
    <lineage>
        <taxon>Bacteria</taxon>
        <taxon>Pseudomonadati</taxon>
        <taxon>Bacteroidota</taxon>
        <taxon>Flavobacteriia</taxon>
        <taxon>Flavobacteriales</taxon>
        <taxon>Flavobacteriaceae</taxon>
        <taxon>Wenyingzhuangia</taxon>
    </lineage>
</organism>
<evidence type="ECO:0000313" key="2">
    <source>
        <dbReference type="EMBL" id="NIJ45267.1"/>
    </source>
</evidence>
<proteinExistence type="predicted"/>
<sequence>MVYKLLKKLPLLILLMISIHQLTAQEKKIKITGLILDETKETVPFVTVGIVNKSIGTASTEDGEFSLLVSKNELQDTLYVSSLGFDTYKIKVDEFLAKKDRSIVMIENVVNLTTLKLLTPKEYVLKAIKNLKKNTLSKPHVKEILYRRAASEDGVAKFWVENYIKQKDRGPANWMGRIQVTEARKSADYRFWKRTQWRHSIVSMHEVNPFTPSDSEHARNLKKFTWKKTGDSSYEGEDVLILEGQNPDKKWEKITVYIGLDSYKVYRIERGRTLYIYKKHKSGKVHLSYFKNEWGFPKHMIPRELHGTAAETLHYRMEAFVLNVETDRKKTNIVDYGFDKDMGSLDLPYHPEFWKSLNTPPDTKFYLKNKEEIEGLFGVPLETQYQLSNQ</sequence>
<evidence type="ECO:0008006" key="4">
    <source>
        <dbReference type="Google" id="ProtNLM"/>
    </source>
</evidence>
<dbReference type="InterPro" id="IPR008969">
    <property type="entry name" value="CarboxyPept-like_regulatory"/>
</dbReference>
<dbReference type="SUPFAM" id="SSF49464">
    <property type="entry name" value="Carboxypeptidase regulatory domain-like"/>
    <property type="match status" value="1"/>
</dbReference>
<gene>
    <name evidence="2" type="ORF">FHR24_001706</name>
</gene>
<feature type="chain" id="PRO_5046167875" description="CarboxypepD_reg-like domain-containing protein" evidence="1">
    <location>
        <begin position="25"/>
        <end position="390"/>
    </location>
</feature>
<reference evidence="2 3" key="1">
    <citation type="submission" date="2020-03" db="EMBL/GenBank/DDBJ databases">
        <title>Genomic Encyclopedia of Type Strains, Phase IV (KMG-IV): sequencing the most valuable type-strain genomes for metagenomic binning, comparative biology and taxonomic classification.</title>
        <authorList>
            <person name="Goeker M."/>
        </authorList>
    </citation>
    <scope>NUCLEOTIDE SEQUENCE [LARGE SCALE GENOMIC DNA]</scope>
    <source>
        <strain evidence="2 3">DSM 101599</strain>
    </source>
</reference>
<protein>
    <recommendedName>
        <fullName evidence="4">CarboxypepD_reg-like domain-containing protein</fullName>
    </recommendedName>
</protein>